<organism evidence="1 2">
    <name type="scientific">Trametes pubescens</name>
    <name type="common">White-rot fungus</name>
    <dbReference type="NCBI Taxonomy" id="154538"/>
    <lineage>
        <taxon>Eukaryota</taxon>
        <taxon>Fungi</taxon>
        <taxon>Dikarya</taxon>
        <taxon>Basidiomycota</taxon>
        <taxon>Agaricomycotina</taxon>
        <taxon>Agaricomycetes</taxon>
        <taxon>Polyporales</taxon>
        <taxon>Polyporaceae</taxon>
        <taxon>Trametes</taxon>
    </lineage>
</organism>
<evidence type="ECO:0000313" key="2">
    <source>
        <dbReference type="Proteomes" id="UP000184267"/>
    </source>
</evidence>
<dbReference type="OMA" id="LYLAMYD"/>
<dbReference type="Pfam" id="PF21858">
    <property type="entry name" value="DUF6914"/>
    <property type="match status" value="1"/>
</dbReference>
<name>A0A1M2VAB4_TRAPU</name>
<dbReference type="OrthoDB" id="2679825at2759"/>
<keyword evidence="2" id="KW-1185">Reference proteome</keyword>
<proteinExistence type="predicted"/>
<comment type="caution">
    <text evidence="1">The sequence shown here is derived from an EMBL/GenBank/DDBJ whole genome shotgun (WGS) entry which is preliminary data.</text>
</comment>
<dbReference type="AlphaFoldDB" id="A0A1M2VAB4"/>
<dbReference type="Proteomes" id="UP000184267">
    <property type="component" value="Unassembled WGS sequence"/>
</dbReference>
<sequence>MAGKRIYHLYLAVYDNSRSAALGRIHWGLLIGPKAEDPSSCRKTHGLFHAVYGAGHWKFEMLTFECVRSRSMLGRILLGEIKEDQMISVDAILQNESRLETDNPRWNCWSWVEGALIDLQGTNLVKWKAGNIDLQHLQTYGRQFSEEITAAGLDVGNGIPATVIYPGKVPCVYSVFLLYDMLNAASEFRKRSSGEFSATTYQDVDTECVIQ</sequence>
<gene>
    <name evidence="1" type="ORF">TRAPUB_4789</name>
</gene>
<dbReference type="EMBL" id="MNAD01001539">
    <property type="protein sequence ID" value="OJT04519.1"/>
    <property type="molecule type" value="Genomic_DNA"/>
</dbReference>
<protein>
    <submittedName>
        <fullName evidence="1">Uncharacterized protein</fullName>
    </submittedName>
</protein>
<dbReference type="InterPro" id="IPR054208">
    <property type="entry name" value="DUF6914"/>
</dbReference>
<reference evidence="1 2" key="1">
    <citation type="submission" date="2016-10" db="EMBL/GenBank/DDBJ databases">
        <title>Genome sequence of the basidiomycete white-rot fungus Trametes pubescens.</title>
        <authorList>
            <person name="Makela M.R."/>
            <person name="Granchi Z."/>
            <person name="Peng M."/>
            <person name="De Vries R.P."/>
            <person name="Grigoriev I."/>
            <person name="Riley R."/>
            <person name="Hilden K."/>
        </authorList>
    </citation>
    <scope>NUCLEOTIDE SEQUENCE [LARGE SCALE GENOMIC DNA]</scope>
    <source>
        <strain evidence="1 2">FBCC735</strain>
    </source>
</reference>
<evidence type="ECO:0000313" key="1">
    <source>
        <dbReference type="EMBL" id="OJT04519.1"/>
    </source>
</evidence>
<accession>A0A1M2VAB4</accession>